<feature type="site" description="Interaction with tRNA" evidence="15">
    <location>
        <position position="354"/>
    </location>
</feature>
<evidence type="ECO:0000256" key="3">
    <source>
        <dbReference type="ARBA" id="ARBA00011949"/>
    </source>
</evidence>
<reference evidence="18 19" key="1">
    <citation type="submission" date="2015-04" db="EMBL/GenBank/DDBJ databases">
        <title>Genome sequence of Mycoplasma leachii strain 06049.</title>
        <authorList>
            <person name="Sirand-Pugnet P."/>
            <person name="Breton M."/>
            <person name="Dordet-Frisoni E."/>
            <person name="Baranowski E."/>
            <person name="Barre A."/>
            <person name="Couture C."/>
            <person name="Dupuy V."/>
            <person name="Gaurivaud P."/>
            <person name="Jacob D."/>
            <person name="Lemaitre C."/>
            <person name="Manso-Silvan L."/>
            <person name="Nikolski M."/>
            <person name="Nouvel L.-X."/>
            <person name="Poumarat F."/>
            <person name="Tardy F."/>
            <person name="Thebault P."/>
            <person name="Theil S."/>
            <person name="Citti C."/>
            <person name="Thiaucourt F."/>
            <person name="Blanchard A."/>
        </authorList>
    </citation>
    <scope>NUCLEOTIDE SEQUENCE [LARGE SCALE GENOMIC DNA]</scope>
    <source>
        <strain evidence="18 19">06049</strain>
    </source>
</reference>
<comment type="function">
    <text evidence="14 15">Catalyzes the 2-thiolation of uridine at the wobble position (U34) of tRNA, leading to the formation of s(2)U34.</text>
</comment>
<dbReference type="AlphaFoldDB" id="A0A2T4I9S4"/>
<evidence type="ECO:0000256" key="14">
    <source>
        <dbReference type="ARBA" id="ARBA00056575"/>
    </source>
</evidence>
<dbReference type="InterPro" id="IPR046885">
    <property type="entry name" value="MnmA-like_C"/>
</dbReference>
<dbReference type="InterPro" id="IPR046884">
    <property type="entry name" value="MnmA-like_central"/>
</dbReference>
<evidence type="ECO:0000313" key="18">
    <source>
        <dbReference type="EMBL" id="PTD31321.1"/>
    </source>
</evidence>
<dbReference type="GO" id="GO:0103016">
    <property type="term" value="F:tRNA-uridine 2-sulfurtransferase activity"/>
    <property type="evidence" value="ECO:0007669"/>
    <property type="project" value="UniProtKB-EC"/>
</dbReference>
<feature type="binding site" evidence="15">
    <location>
        <position position="134"/>
    </location>
    <ligand>
        <name>ATP</name>
        <dbReference type="ChEBI" id="CHEBI:30616"/>
    </ligand>
</feature>
<feature type="region of interest" description="Interaction with tRNA" evidence="15">
    <location>
        <begin position="321"/>
        <end position="322"/>
    </location>
</feature>
<dbReference type="NCBIfam" id="NF001138">
    <property type="entry name" value="PRK00143.1"/>
    <property type="match status" value="1"/>
</dbReference>
<protein>
    <recommendedName>
        <fullName evidence="4 15">tRNA-specific 2-thiouridylase MnmA</fullName>
        <ecNumber evidence="3 15">2.8.1.13</ecNumber>
    </recommendedName>
</protein>
<keyword evidence="7 15" id="KW-0808">Transferase</keyword>
<keyword evidence="5 15" id="KW-0963">Cytoplasm</keyword>
<dbReference type="GO" id="GO:0032259">
    <property type="term" value="P:methylation"/>
    <property type="evidence" value="ECO:0007669"/>
    <property type="project" value="UniProtKB-KW"/>
</dbReference>
<keyword evidence="9 15" id="KW-0547">Nucleotide-binding</keyword>
<accession>A0A2T4I9S4</accession>
<evidence type="ECO:0000256" key="12">
    <source>
        <dbReference type="ARBA" id="ARBA00023157"/>
    </source>
</evidence>
<evidence type="ECO:0000256" key="7">
    <source>
        <dbReference type="ARBA" id="ARBA00022679"/>
    </source>
</evidence>
<evidence type="ECO:0000256" key="10">
    <source>
        <dbReference type="ARBA" id="ARBA00022840"/>
    </source>
</evidence>
<evidence type="ECO:0000256" key="4">
    <source>
        <dbReference type="ARBA" id="ARBA00013805"/>
    </source>
</evidence>
<dbReference type="HAMAP" id="MF_00144">
    <property type="entry name" value="tRNA_thiouridyl_MnmA"/>
    <property type="match status" value="1"/>
</dbReference>
<feature type="active site" description="Nucleophile" evidence="15">
    <location>
        <position position="109"/>
    </location>
</feature>
<comment type="caution">
    <text evidence="15">Lacks conserved residue(s) required for the propagation of feature annotation.</text>
</comment>
<keyword evidence="11 15" id="KW-0694">RNA-binding</keyword>
<comment type="similarity">
    <text evidence="2 15">Belongs to the MnmA/TRMU family.</text>
</comment>
<gene>
    <name evidence="18" type="primary">trmU</name>
    <name evidence="15" type="synonym">mnmA</name>
    <name evidence="18" type="ORF">MLEAa_3330</name>
</gene>
<dbReference type="SMR" id="A0A2T4I9S4"/>
<feature type="active site" description="Cysteine persulfide intermediate" evidence="15">
    <location>
        <position position="208"/>
    </location>
</feature>
<dbReference type="FunFam" id="2.30.30.280:FF:000001">
    <property type="entry name" value="tRNA-specific 2-thiouridylase MnmA"/>
    <property type="match status" value="1"/>
</dbReference>
<evidence type="ECO:0000256" key="15">
    <source>
        <dbReference type="HAMAP-Rule" id="MF_00144"/>
    </source>
</evidence>
<evidence type="ECO:0000313" key="19">
    <source>
        <dbReference type="Proteomes" id="UP000241093"/>
    </source>
</evidence>
<keyword evidence="8 15" id="KW-0819">tRNA processing</keyword>
<dbReference type="Gene3D" id="3.40.50.620">
    <property type="entry name" value="HUPs"/>
    <property type="match status" value="1"/>
</dbReference>
<dbReference type="Gene3D" id="2.30.30.280">
    <property type="entry name" value="Adenine nucleotide alpha hydrolases-like domains"/>
    <property type="match status" value="1"/>
</dbReference>
<comment type="catalytic activity">
    <reaction evidence="13 15">
        <text>S-sulfanyl-L-cysteinyl-[protein] + uridine(34) in tRNA + AH2 + ATP = 2-thiouridine(34) in tRNA + L-cysteinyl-[protein] + A + AMP + diphosphate + H(+)</text>
        <dbReference type="Rhea" id="RHEA:47032"/>
        <dbReference type="Rhea" id="RHEA-COMP:10131"/>
        <dbReference type="Rhea" id="RHEA-COMP:11726"/>
        <dbReference type="Rhea" id="RHEA-COMP:11727"/>
        <dbReference type="Rhea" id="RHEA-COMP:11728"/>
        <dbReference type="ChEBI" id="CHEBI:13193"/>
        <dbReference type="ChEBI" id="CHEBI:15378"/>
        <dbReference type="ChEBI" id="CHEBI:17499"/>
        <dbReference type="ChEBI" id="CHEBI:29950"/>
        <dbReference type="ChEBI" id="CHEBI:30616"/>
        <dbReference type="ChEBI" id="CHEBI:33019"/>
        <dbReference type="ChEBI" id="CHEBI:61963"/>
        <dbReference type="ChEBI" id="CHEBI:65315"/>
        <dbReference type="ChEBI" id="CHEBI:87170"/>
        <dbReference type="ChEBI" id="CHEBI:456215"/>
        <dbReference type="EC" id="2.8.1.13"/>
    </reaction>
</comment>
<dbReference type="RefSeq" id="WP_011166631.1">
    <property type="nucleotide sequence ID" value="NZ_LAUU01000008.1"/>
</dbReference>
<feature type="binding site" evidence="15">
    <location>
        <position position="34"/>
    </location>
    <ligand>
        <name>ATP</name>
        <dbReference type="ChEBI" id="CHEBI:30616"/>
    </ligand>
</feature>
<feature type="region of interest" description="Interaction with target base in tRNA" evidence="15">
    <location>
        <begin position="104"/>
        <end position="106"/>
    </location>
</feature>
<evidence type="ECO:0000256" key="8">
    <source>
        <dbReference type="ARBA" id="ARBA00022694"/>
    </source>
</evidence>
<evidence type="ECO:0000259" key="16">
    <source>
        <dbReference type="Pfam" id="PF20258"/>
    </source>
</evidence>
<dbReference type="NCBIfam" id="TIGR00420">
    <property type="entry name" value="trmU"/>
    <property type="match status" value="1"/>
</dbReference>
<dbReference type="InterPro" id="IPR014729">
    <property type="entry name" value="Rossmann-like_a/b/a_fold"/>
</dbReference>
<dbReference type="FunFam" id="3.40.50.620:FF:000004">
    <property type="entry name" value="tRNA-specific 2-thiouridylase MnmA"/>
    <property type="match status" value="1"/>
</dbReference>
<dbReference type="FunFam" id="2.40.30.10:FF:000023">
    <property type="entry name" value="tRNA-specific 2-thiouridylase MnmA"/>
    <property type="match status" value="1"/>
</dbReference>
<dbReference type="InterPro" id="IPR004506">
    <property type="entry name" value="MnmA-like"/>
</dbReference>
<dbReference type="Pfam" id="PF03054">
    <property type="entry name" value="tRNA_Me_trans"/>
    <property type="match status" value="1"/>
</dbReference>
<feature type="domain" description="tRNA-specific 2-thiouridylase MnmA-like C-terminal" evidence="16">
    <location>
        <begin position="291"/>
        <end position="370"/>
    </location>
</feature>
<organism evidence="18 19">
    <name type="scientific">Mycoplasma leachii 06049</name>
    <dbReference type="NCBI Taxonomy" id="1188244"/>
    <lineage>
        <taxon>Bacteria</taxon>
        <taxon>Bacillati</taxon>
        <taxon>Mycoplasmatota</taxon>
        <taxon>Mollicutes</taxon>
        <taxon>Mycoplasmataceae</taxon>
        <taxon>Mycoplasma</taxon>
    </lineage>
</organism>
<keyword evidence="18" id="KW-0489">Methyltransferase</keyword>
<dbReference type="Pfam" id="PF20259">
    <property type="entry name" value="tRNA_Me_trans_M"/>
    <property type="match status" value="1"/>
</dbReference>
<dbReference type="GO" id="GO:0000049">
    <property type="term" value="F:tRNA binding"/>
    <property type="evidence" value="ECO:0007669"/>
    <property type="project" value="UniProtKB-KW"/>
</dbReference>
<dbReference type="SUPFAM" id="SSF52402">
    <property type="entry name" value="Adenine nucleotide alpha hydrolases-like"/>
    <property type="match status" value="1"/>
</dbReference>
<keyword evidence="6 15" id="KW-0820">tRNA-binding</keyword>
<dbReference type="CDD" id="cd01998">
    <property type="entry name" value="MnmA_TRMU-like"/>
    <property type="match status" value="1"/>
</dbReference>
<evidence type="ECO:0000259" key="17">
    <source>
        <dbReference type="Pfam" id="PF20259"/>
    </source>
</evidence>
<dbReference type="EC" id="2.8.1.13" evidence="3 15"/>
<dbReference type="GO" id="GO:0002143">
    <property type="term" value="P:tRNA wobble position uridine thiolation"/>
    <property type="evidence" value="ECO:0007669"/>
    <property type="project" value="TreeGrafter"/>
</dbReference>
<dbReference type="Proteomes" id="UP000241093">
    <property type="component" value="Unassembled WGS sequence"/>
</dbReference>
<feature type="binding site" evidence="15">
    <location>
        <begin position="8"/>
        <end position="15"/>
    </location>
    <ligand>
        <name>ATP</name>
        <dbReference type="ChEBI" id="CHEBI:30616"/>
    </ligand>
</feature>
<dbReference type="Pfam" id="PF20258">
    <property type="entry name" value="tRNA_Me_trans_C"/>
    <property type="match status" value="1"/>
</dbReference>
<dbReference type="PANTHER" id="PTHR11933:SF5">
    <property type="entry name" value="MITOCHONDRIAL TRNA-SPECIFIC 2-THIOURIDYLASE 1"/>
    <property type="match status" value="1"/>
</dbReference>
<feature type="region of interest" description="Interaction with tRNA" evidence="15">
    <location>
        <begin position="158"/>
        <end position="160"/>
    </location>
</feature>
<evidence type="ECO:0000256" key="6">
    <source>
        <dbReference type="ARBA" id="ARBA00022555"/>
    </source>
</evidence>
<evidence type="ECO:0000256" key="9">
    <source>
        <dbReference type="ARBA" id="ARBA00022741"/>
    </source>
</evidence>
<dbReference type="PANTHER" id="PTHR11933">
    <property type="entry name" value="TRNA 5-METHYLAMINOMETHYL-2-THIOURIDYLATE -METHYLTRANSFERASE"/>
    <property type="match status" value="1"/>
</dbReference>
<dbReference type="Gene3D" id="2.40.30.10">
    <property type="entry name" value="Translation factors"/>
    <property type="match status" value="1"/>
</dbReference>
<evidence type="ECO:0000256" key="13">
    <source>
        <dbReference type="ARBA" id="ARBA00051542"/>
    </source>
</evidence>
<comment type="subcellular location">
    <subcellularLocation>
        <location evidence="1 15">Cytoplasm</location>
    </subcellularLocation>
</comment>
<dbReference type="EMBL" id="LAUU01000008">
    <property type="protein sequence ID" value="PTD31321.1"/>
    <property type="molecule type" value="Genomic_DNA"/>
</dbReference>
<feature type="domain" description="tRNA-specific 2-thiouridylase MnmA-like central" evidence="17">
    <location>
        <begin position="217"/>
        <end position="281"/>
    </location>
</feature>
<feature type="site" description="Interaction with tRNA" evidence="15">
    <location>
        <position position="135"/>
    </location>
</feature>
<dbReference type="GO" id="GO:0005524">
    <property type="term" value="F:ATP binding"/>
    <property type="evidence" value="ECO:0007669"/>
    <property type="project" value="UniProtKB-KW"/>
</dbReference>
<proteinExistence type="inferred from homology"/>
<evidence type="ECO:0000256" key="2">
    <source>
        <dbReference type="ARBA" id="ARBA00006191"/>
    </source>
</evidence>
<keyword evidence="12" id="KW-1015">Disulfide bond</keyword>
<dbReference type="GO" id="GO:0008168">
    <property type="term" value="F:methyltransferase activity"/>
    <property type="evidence" value="ECO:0007669"/>
    <property type="project" value="UniProtKB-KW"/>
</dbReference>
<dbReference type="GO" id="GO:0005737">
    <property type="term" value="C:cytoplasm"/>
    <property type="evidence" value="ECO:0007669"/>
    <property type="project" value="UniProtKB-SubCell"/>
</dbReference>
<name>A0A2T4I9S4_9MOLU</name>
<evidence type="ECO:0000256" key="1">
    <source>
        <dbReference type="ARBA" id="ARBA00004496"/>
    </source>
</evidence>
<dbReference type="InterPro" id="IPR023382">
    <property type="entry name" value="MnmA-like_central_sf"/>
</dbReference>
<evidence type="ECO:0000256" key="5">
    <source>
        <dbReference type="ARBA" id="ARBA00022490"/>
    </source>
</evidence>
<keyword evidence="10 15" id="KW-0067">ATP-binding</keyword>
<comment type="caution">
    <text evidence="18">The sequence shown here is derived from an EMBL/GenBank/DDBJ whole genome shotgun (WGS) entry which is preliminary data.</text>
</comment>
<sequence length="375" mass="43199">MKQKVIVGLSGGVDSSVACYLLLEQGYEVEGLFMRNWDSATNNDILGNRNINDDICPQEQDYLDAKAVADKLNIKLYRVDFIKEYWDYVFSYFIEEYKKARTPNPDILCNKYIKFDKFLNYAINQLNADYIAMGHYAKVEFNKTTNQYELIKASDTNKDQTYFLSQLNQKQLSKTLFPLANLTKEQVRKIALKQNLITANKKDSTGICFIGERSFTNFLQNYIPNQTGDIVDIKTNKVLGQHIGVMYYTIGQRKGINLSGMSEPYYVADKDVKKNILYVCSTSDQSYLHSTSCLVNDINWILDISKYVDDINQFECQAKFRYRQIDNKVVVKKIDDNNYQVIFKKPLKAITIGQQAVFYLNDICLGGAVIDKVIK</sequence>
<evidence type="ECO:0000256" key="11">
    <source>
        <dbReference type="ARBA" id="ARBA00022884"/>
    </source>
</evidence>